<dbReference type="Gene3D" id="3.40.50.300">
    <property type="entry name" value="P-loop containing nucleotide triphosphate hydrolases"/>
    <property type="match status" value="3"/>
</dbReference>
<evidence type="ECO:0000313" key="3">
    <source>
        <dbReference type="EMBL" id="NMM93117.1"/>
    </source>
</evidence>
<keyword evidence="3" id="KW-0347">Helicase</keyword>
<comment type="caution">
    <text evidence="3">The sequence shown here is derived from an EMBL/GenBank/DDBJ whole genome shotgun (WGS) entry which is preliminary data.</text>
</comment>
<dbReference type="InterPro" id="IPR007409">
    <property type="entry name" value="Restrct_endonuc_type1_HsdR_N"/>
</dbReference>
<dbReference type="GO" id="GO:0003677">
    <property type="term" value="F:DNA binding"/>
    <property type="evidence" value="ECO:0007669"/>
    <property type="project" value="UniProtKB-KW"/>
</dbReference>
<accession>A0A7Y0EMQ9</accession>
<organism evidence="3 4">
    <name type="scientific">Bifidobacterium oedipodis</name>
    <dbReference type="NCBI Taxonomy" id="2675322"/>
    <lineage>
        <taxon>Bacteria</taxon>
        <taxon>Bacillati</taxon>
        <taxon>Actinomycetota</taxon>
        <taxon>Actinomycetes</taxon>
        <taxon>Bifidobacteriales</taxon>
        <taxon>Bifidobacteriaceae</taxon>
        <taxon>Bifidobacterium</taxon>
    </lineage>
</organism>
<dbReference type="GO" id="GO:0009307">
    <property type="term" value="P:DNA restriction-modification system"/>
    <property type="evidence" value="ECO:0007669"/>
    <property type="project" value="UniProtKB-KW"/>
</dbReference>
<dbReference type="InterPro" id="IPR014001">
    <property type="entry name" value="Helicase_ATP-bd"/>
</dbReference>
<dbReference type="RefSeq" id="WP_169171168.1">
    <property type="nucleotide sequence ID" value="NZ_JAAIII010000001.1"/>
</dbReference>
<keyword evidence="4" id="KW-1185">Reference proteome</keyword>
<dbReference type="AlphaFoldDB" id="A0A7Y0EMQ9"/>
<dbReference type="PANTHER" id="PTHR42927">
    <property type="entry name" value="HELICASE SUPERFAMILY 1 AND 2 DOMAIN-CONTAINING PROTEIN"/>
    <property type="match status" value="1"/>
</dbReference>
<evidence type="ECO:0000259" key="2">
    <source>
        <dbReference type="PROSITE" id="PS51192"/>
    </source>
</evidence>
<keyword evidence="3" id="KW-0378">Hydrolase</keyword>
<dbReference type="PANTHER" id="PTHR42927:SF1">
    <property type="entry name" value="HELICASE SUPERFAMILY 1 AND 2 DOMAIN-CONTAINING PROTEIN"/>
    <property type="match status" value="1"/>
</dbReference>
<gene>
    <name evidence="3" type="ORF">G1C95_0302</name>
</gene>
<keyword evidence="3" id="KW-0067">ATP-binding</keyword>
<dbReference type="InterPro" id="IPR040980">
    <property type="entry name" value="SWI2_SNF2"/>
</dbReference>
<dbReference type="GO" id="GO:0004386">
    <property type="term" value="F:helicase activity"/>
    <property type="evidence" value="ECO:0007669"/>
    <property type="project" value="UniProtKB-KW"/>
</dbReference>
<dbReference type="GO" id="GO:0005524">
    <property type="term" value="F:ATP binding"/>
    <property type="evidence" value="ECO:0007669"/>
    <property type="project" value="UniProtKB-KW"/>
</dbReference>
<dbReference type="InterPro" id="IPR055180">
    <property type="entry name" value="HsdR_RecA-like_helicase_dom_2"/>
</dbReference>
<dbReference type="SUPFAM" id="SSF52540">
    <property type="entry name" value="P-loop containing nucleoside triphosphate hydrolases"/>
    <property type="match status" value="2"/>
</dbReference>
<proteinExistence type="predicted"/>
<protein>
    <submittedName>
        <fullName evidence="3">Helicase type I site-specific restriction-modification system restriction subunit</fullName>
    </submittedName>
</protein>
<keyword evidence="3" id="KW-0547">Nucleotide-binding</keyword>
<feature type="domain" description="Helicase ATP-binding" evidence="2">
    <location>
        <begin position="316"/>
        <end position="540"/>
    </location>
</feature>
<dbReference type="EMBL" id="JAAIII010000001">
    <property type="protein sequence ID" value="NMM93117.1"/>
    <property type="molecule type" value="Genomic_DNA"/>
</dbReference>
<dbReference type="SMART" id="SM00487">
    <property type="entry name" value="DEXDc"/>
    <property type="match status" value="1"/>
</dbReference>
<name>A0A7Y0EMQ9_9BIFI</name>
<dbReference type="CDD" id="cd22332">
    <property type="entry name" value="HsdR_N"/>
    <property type="match status" value="1"/>
</dbReference>
<dbReference type="PROSITE" id="PS51192">
    <property type="entry name" value="HELICASE_ATP_BIND_1"/>
    <property type="match status" value="1"/>
</dbReference>
<dbReference type="Proteomes" id="UP000532194">
    <property type="component" value="Unassembled WGS sequence"/>
</dbReference>
<feature type="region of interest" description="Disordered" evidence="1">
    <location>
        <begin position="441"/>
        <end position="475"/>
    </location>
</feature>
<evidence type="ECO:0000256" key="1">
    <source>
        <dbReference type="SAM" id="MobiDB-lite"/>
    </source>
</evidence>
<feature type="compositionally biased region" description="Basic and acidic residues" evidence="1">
    <location>
        <begin position="444"/>
        <end position="461"/>
    </location>
</feature>
<evidence type="ECO:0000313" key="4">
    <source>
        <dbReference type="Proteomes" id="UP000532194"/>
    </source>
</evidence>
<dbReference type="InterPro" id="IPR027417">
    <property type="entry name" value="P-loop_NTPase"/>
</dbReference>
<dbReference type="Pfam" id="PF18766">
    <property type="entry name" value="SWI2_SNF2"/>
    <property type="match status" value="1"/>
</dbReference>
<dbReference type="Pfam" id="PF04313">
    <property type="entry name" value="HSDR_N"/>
    <property type="match status" value="1"/>
</dbReference>
<reference evidence="3 4" key="1">
    <citation type="submission" date="2020-02" db="EMBL/GenBank/DDBJ databases">
        <title>Characterization of phylogenetic diversity of novel bifidobacterial species isolated in Czech ZOOs.</title>
        <authorList>
            <person name="Lugli G.A."/>
            <person name="Vera N.B."/>
            <person name="Ventura M."/>
        </authorList>
    </citation>
    <scope>NUCLEOTIDE SEQUENCE [LARGE SCALE GENOMIC DNA]</scope>
    <source>
        <strain evidence="3 4">DSM 109957</strain>
    </source>
</reference>
<sequence length="1033" mass="117215">MNRRADRIGESKFEDVVVEGFRHCDANGKERWYRLEPPRGDAGTEYRFSRDSGIDEPALLNFLRDTQIKEVQKVERHYGGEWCQQVINRLIKVINDQGLLKTLRDGFSMVPGAHFRLVWFKPSNQLNPELVQNYELNRFVVTRQLRFGTMPKTANESIDVVLMVNGFPLVTMELKNHQTGQNVFDAINQYKQRDMRELIFKPDMRSLVHFAVDSDLAYMTTKLDGDKTFFLPFNKGNGKDGGGNPANSDGGFKTEYLWKEVLNPDSLLEIIEKFIQIEYRGQDSKPQLRQCPANISKVIFPRYHQLNVVRKLVTSTRDEGPGHNYLIQHSTGSGKSNSIAWLAYELSSLTQPNGDAFFDSIIVLTDRVILDRQLQRNITAMAHKNGVVRKVEHNSHELLDAINAGVRIIISTIQKFPYIYEQTNVTGRSFAIIIDEAHSSQSGEAHRKTKEALGDHSRADDSGMDEYAGTQVGEPISGDEFDIWNDNAITEDQDDAAVRIKREMDAQGTQSNLSFYAFTATPKPVTLETFGRKGEDDRYEAFDLYSMKQAIEEGFILDTLRNYTTFQTYFDLVKTTADDPDKLSARATRNLMNFVKLHETNIEMKSKIILDHFCSRVAGLLRGQAKAMIVTDSRAAAIKYYRCIEKLSQQKQFRAARPVVAFSGSKVVDGEEASEESLNGFPSLQIAKRFDTDEFNIMIVANKFQTGFDQPKLCAMYVDKMLTGIAAVQTLSRLNRTYPGKDDPFVLDFVNSTDTIQASFEPYYTISELDRATDPNAVYDMKTELDGFNIVEESDVEKLAAIWYGKPDASVLPQVLRLLSPAIDRFKDLSDDRQDEYKLRVSKFVRSYLYITQMIRLDDEYLLKYNTYLQFLNRELMQIRPDNDGDGDIDGEVALAHLSIEKIGTSAIELEGGEKLKNAGGSAGVKKPEPKEPLSVIVQRLNDLFGTEYGTPTQKFVEAVAENLDSDERLKRQAQNNSRADFSELFQNAFTDALLDTMTQNQELFTLISGNAEALSVVKDGLFDYFFNKANKE</sequence>
<dbReference type="GO" id="GO:0009035">
    <property type="term" value="F:type I site-specific deoxyribonuclease activity"/>
    <property type="evidence" value="ECO:0007669"/>
    <property type="project" value="UniProtKB-EC"/>
</dbReference>
<dbReference type="Pfam" id="PF22679">
    <property type="entry name" value="T1R_D3-like"/>
    <property type="match status" value="1"/>
</dbReference>
<dbReference type="Gene3D" id="3.90.1570.50">
    <property type="match status" value="1"/>
</dbReference>